<evidence type="ECO:0000313" key="5">
    <source>
        <dbReference type="Proteomes" id="UP000095401"/>
    </source>
</evidence>
<name>A0A1D8ISF2_9GAMM</name>
<dbReference type="Pfam" id="PF05567">
    <property type="entry name" value="T4P_PilY1"/>
    <property type="match status" value="1"/>
</dbReference>
<dbReference type="InterPro" id="IPR015943">
    <property type="entry name" value="WD40/YVTN_repeat-like_dom_sf"/>
</dbReference>
<evidence type="ECO:0000259" key="3">
    <source>
        <dbReference type="Pfam" id="PF05567"/>
    </source>
</evidence>
<feature type="domain" description="PilY1 beta-propeller" evidence="3">
    <location>
        <begin position="385"/>
        <end position="764"/>
    </location>
</feature>
<organism evidence="4 5">
    <name type="scientific">Acidihalobacter yilgarnensis</name>
    <dbReference type="NCBI Taxonomy" id="2819280"/>
    <lineage>
        <taxon>Bacteria</taxon>
        <taxon>Pseudomonadati</taxon>
        <taxon>Pseudomonadota</taxon>
        <taxon>Gammaproteobacteria</taxon>
        <taxon>Chromatiales</taxon>
        <taxon>Ectothiorhodospiraceae</taxon>
        <taxon>Acidihalobacter</taxon>
    </lineage>
</organism>
<dbReference type="InterPro" id="IPR036465">
    <property type="entry name" value="vWFA_dom_sf"/>
</dbReference>
<dbReference type="InterPro" id="IPR008707">
    <property type="entry name" value="B-propeller_PilY1"/>
</dbReference>
<dbReference type="Proteomes" id="UP000095401">
    <property type="component" value="Chromosome"/>
</dbReference>
<keyword evidence="5" id="KW-1185">Reference proteome</keyword>
<evidence type="ECO:0000313" key="4">
    <source>
        <dbReference type="EMBL" id="AOU99396.1"/>
    </source>
</evidence>
<dbReference type="Gene3D" id="3.40.50.410">
    <property type="entry name" value="von Willebrand factor, type A domain"/>
    <property type="match status" value="1"/>
</dbReference>
<evidence type="ECO:0000256" key="2">
    <source>
        <dbReference type="ARBA" id="ARBA00022837"/>
    </source>
</evidence>
<dbReference type="KEGG" id="aprs:BI364_17000"/>
<keyword evidence="2" id="KW-0106">Calcium</keyword>
<evidence type="ECO:0000256" key="1">
    <source>
        <dbReference type="ARBA" id="ARBA00022723"/>
    </source>
</evidence>
<sequence length="925" mass="96553">MLVQIQNAGINGQPATSAQINKYINNFTPYLAPETNNTTSKEIKALAVQSPIAGILAGAYNYFTNPAPPTVNGCPSKRYVVLVTDGLPTEDTSGYNWPPLGSEAGNGYGVYATFDLVKGGTVSTTSTSFAADVLAGKTLGLAVDSNGNYLTNDQALIDAITNLKMLVSKGITTYVVGMGAGVDPSKNPAAAATMKAMAIAGGTPNYFAGTSAQAVVNDLSVIFGQIQAANMSTTSVAVNSGSIQNNTLVFQARFTSATAPYNDWTGNLLAFPISSNLSINTQSSNAIWQAEPQLDKALAGTNWQSFPIYSWNPTKSQGVAFDWSNIDANQQADLEQYWSTLTSTQQVAYSSNIAVYGQAVLDYLRGDQSQEQNNGGPLRNRSLLLGDIVDSNPLYIGPPPAVSGLSAPLGASAATQTVYGAAVNAYNAFYTANQGRTPAIYVGANSGLLYGFNATSGAPLFGYVPSSEYFDLANLSQPTYNQNHRFFVDGPANAGDVPFINSTNNTVTWHTVLAGGMGAGGQGIYALDVSSPSGQSSSDVLWDITNNTAGFSQLGLTYSQPQIAIMNINNSNGTPVPTPVAIFGNGYNSASSLPYLYVVNAQTGSLIHSFDLCTNSTGIEPAACSSSAPDGLSTPTVISTQGGDIADRAYAGDLQGNLWRFDMSSPNPANWTAWVLFKAAGPSGNAQPITTAPAVSRAPFGTAGYLVYFGTGQLLGTPDLTDTNTQSFYGVLDTGTNSGITTSAGNPQWLTRSALVSQTLTQTTYTGTNTSGNSVSKPVLTVTTNPVNYASTDGWYMDLPFSGGRVITNPSVFGQEVVFTANIPSTNVCGGGLESWLIAVNYATGSAFSSPMLDLNGDGLINSADQVNGQNPVGVSEGNVYSSAPVVTPTGTQSVKLISKSNSQIETQKERAGLQSGRVNWVELR</sequence>
<dbReference type="AlphaFoldDB" id="A0A1D8ISF2"/>
<dbReference type="EMBL" id="CP017415">
    <property type="protein sequence ID" value="AOU99396.1"/>
    <property type="molecule type" value="Genomic_DNA"/>
</dbReference>
<reference evidence="5" key="1">
    <citation type="submission" date="2016-09" db="EMBL/GenBank/DDBJ databases">
        <title>Acidihalobacter prosperus F5.</title>
        <authorList>
            <person name="Khaleque H.N."/>
            <person name="Ramsay J.P."/>
            <person name="Kaksonen A.H."/>
            <person name="Boxall N.J."/>
            <person name="Watkin E.L.J."/>
        </authorList>
    </citation>
    <scope>NUCLEOTIDE SEQUENCE [LARGE SCALE GENOMIC DNA]</scope>
    <source>
        <strain evidence="5">F5</strain>
    </source>
</reference>
<protein>
    <recommendedName>
        <fullName evidence="3">PilY1 beta-propeller domain-containing protein</fullName>
    </recommendedName>
</protein>
<keyword evidence="1" id="KW-0479">Metal-binding</keyword>
<gene>
    <name evidence="4" type="ORF">BI364_17000</name>
</gene>
<dbReference type="Gene3D" id="2.130.10.10">
    <property type="entry name" value="YVTN repeat-like/Quinoprotein amine dehydrogenase"/>
    <property type="match status" value="1"/>
</dbReference>
<dbReference type="GO" id="GO:0046872">
    <property type="term" value="F:metal ion binding"/>
    <property type="evidence" value="ECO:0007669"/>
    <property type="project" value="UniProtKB-KW"/>
</dbReference>
<proteinExistence type="predicted"/>
<accession>A0A1D8ISF2</accession>